<reference evidence="1" key="1">
    <citation type="submission" date="2016-05" db="EMBL/GenBank/DDBJ databases">
        <authorList>
            <person name="Lavstsen T."/>
            <person name="Jespersen J.S."/>
        </authorList>
    </citation>
    <scope>NUCLEOTIDE SEQUENCE</scope>
    <source>
        <tissue evidence="1">Brain</tissue>
    </source>
</reference>
<reference evidence="1" key="2">
    <citation type="submission" date="2016-06" db="EMBL/GenBank/DDBJ databases">
        <title>The genome of a short-lived fish provides insights into sex chromosome evolution and the genetic control of aging.</title>
        <authorList>
            <person name="Reichwald K."/>
            <person name="Felder M."/>
            <person name="Petzold A."/>
            <person name="Koch P."/>
            <person name="Groth M."/>
            <person name="Platzer M."/>
        </authorList>
    </citation>
    <scope>NUCLEOTIDE SEQUENCE</scope>
    <source>
        <tissue evidence="1">Brain</tissue>
    </source>
</reference>
<dbReference type="EMBL" id="HAEF01003320">
    <property type="protein sequence ID" value="SBR40702.1"/>
    <property type="molecule type" value="Transcribed_RNA"/>
</dbReference>
<accession>A0A1A8L7U1</accession>
<feature type="non-terminal residue" evidence="1">
    <location>
        <position position="1"/>
    </location>
</feature>
<feature type="non-terminal residue" evidence="1">
    <location>
        <position position="127"/>
    </location>
</feature>
<keyword evidence="1" id="KW-0675">Receptor</keyword>
<proteinExistence type="predicted"/>
<name>A0A1A8L7U1_9TELE</name>
<evidence type="ECO:0000313" key="1">
    <source>
        <dbReference type="EMBL" id="SBR40702.1"/>
    </source>
</evidence>
<organism evidence="1">
    <name type="scientific">Nothobranchius pienaari</name>
    <dbReference type="NCBI Taxonomy" id="704102"/>
    <lineage>
        <taxon>Eukaryota</taxon>
        <taxon>Metazoa</taxon>
        <taxon>Chordata</taxon>
        <taxon>Craniata</taxon>
        <taxon>Vertebrata</taxon>
        <taxon>Euteleostomi</taxon>
        <taxon>Actinopterygii</taxon>
        <taxon>Neopterygii</taxon>
        <taxon>Teleostei</taxon>
        <taxon>Neoteleostei</taxon>
        <taxon>Acanthomorphata</taxon>
        <taxon>Ovalentaria</taxon>
        <taxon>Atherinomorphae</taxon>
        <taxon>Cyprinodontiformes</taxon>
        <taxon>Nothobranchiidae</taxon>
        <taxon>Nothobranchius</taxon>
    </lineage>
</organism>
<protein>
    <submittedName>
        <fullName evidence="1">Neuromedin U receptor 1</fullName>
    </submittedName>
</protein>
<dbReference type="AlphaFoldDB" id="A0A1A8L7U1"/>
<gene>
    <name evidence="1" type="primary">NMUR1</name>
</gene>
<sequence>GVNISEDVSLSPTHAVRSTHTGRERRCYRGLSCPAGGQTAVWIRDGYRIWYFLKVPTEFHSTDRAPIHVISNGASFRYPSFITRTCLDSCACARALCRRSLRASCKQSSMVERTHAKAWVHFTKCDG</sequence>